<feature type="domain" description="RSE1/DDB1/CPSF1 second beta-propeller" evidence="6">
    <location>
        <begin position="396"/>
        <end position="707"/>
    </location>
</feature>
<dbReference type="FunFam" id="2.130.10.10:FF:000081">
    <property type="entry name" value="DNA damage-binding protein 1"/>
    <property type="match status" value="1"/>
</dbReference>
<dbReference type="InterPro" id="IPR050358">
    <property type="entry name" value="RSE1/DDB1/CFT1"/>
</dbReference>
<evidence type="ECO:0000256" key="2">
    <source>
        <dbReference type="ARBA" id="ARBA00007453"/>
    </source>
</evidence>
<dbReference type="GO" id="GO:0003676">
    <property type="term" value="F:nucleic acid binding"/>
    <property type="evidence" value="ECO:0007669"/>
    <property type="project" value="InterPro"/>
</dbReference>
<dbReference type="InterPro" id="IPR004871">
    <property type="entry name" value="RSE1/DDB1/CPSF1_C"/>
</dbReference>
<dbReference type="Gene3D" id="2.130.10.10">
    <property type="entry name" value="YVTN repeat-like/Quinoprotein amine dehydrogenase"/>
    <property type="match status" value="3"/>
</dbReference>
<accession>A0A6M2DKV7</accession>
<protein>
    <submittedName>
        <fullName evidence="7">Putative splicing factor 3b subunit 3</fullName>
    </submittedName>
</protein>
<proteinExistence type="inferred from homology"/>
<dbReference type="InterPro" id="IPR058543">
    <property type="entry name" value="Beta-prop_RSE1/DDB1/CPSF1_2nd"/>
</dbReference>
<sequence>MSYQYVVTAQKATAVKACVTGNFTSPIDLNLVIAKNTRLEIHLVTPEGLKPMKEVGIYGKIAVLKLFRPENESKDLIFILTARYNAMILECVREGDSISVITKAHGNVSDKIGKPAETGILGVIDPKARVIGLRLYDGLFKIIPLDKDTSELRATSLRMDELQVQDVEFLHGCANPTLIVIHQDMNGRHIKTLEINLKEKEFMKVPWRQDNVETEASMLIPVPSPFGGALVIGQESIVYHDGTCYVAIAPPIIKQSSITCYARVESKGTRYLLGDMAGHLFMLFLETDERANGKPYVKDLKVELLGEISIPECITYLDNAVLFIGSHLGDSQLVKLSAIADDRGSYVQPMETFTNLGPIVDMCIVDLERQGQGQIITCSGALKEGTLRIIRNGIGIQEHATIDLSGIKGIWALQIVNFNEDNVIQHDTVVLSFVGQTTILTLTGEEVEETEIRGFVSDQQTFCCSNVKYNQIIQVTPVSVRLVSMDAVKLVAEWKPPEDQSIGVVSCNYTQVVCASRCDIFYLEIEECKLTLKSHIEMQYEVACLDITPLSESAESSRFVAVGLWTEISTFILSLPHLNELYYHKLGGEIIPRSILMASFEGISYLLCALGDGSMQYFFLDDNTGALSNKKKVTLGTQPTVLRTFKSFSTTNVFACSDRPTVIYSSNHKLVFSNVNMKEVNHMCSFSTVAYPDSLALATDSTITIGMIDEIQKLHIRTVPLGETPRKIAYQESSQTFGVLTTRVDVADSNGLSPTRPSASTQAQNITHCSAMGSLILNKPGIGAGIPNAEFGQEVEINNLLILDQNTFEVLHAQQLMQTESALSLISTTLGDDPNTYFIVGTALVNPEDSEPKVGRILMYNYVDGKINLVAEKELKGACYTLVEFNGKLLTTINSTVRLFEWTAEKELRLECSHFNNIIALYLKTKGDFILVGDLMRSMTLLQYKQLEGSFEEIARDYDPNWMTGVEILDDDTFLGAENGQNLFVCQKDSAAASDEERQQMSDTAQFHLGDMVNVFRHGSLVMQNRGETCTPTTGCVLFGTVSGAIGLVTQISQDLYEFLHALQNKLKKVIKSVGKVDHSFWRSFNSEMKPEPCEGFIDGDLIESFLDLSRDKMRECAAGLKVYKNGGGDCGDATVDDIVKIVEDLTRIH</sequence>
<organism evidence="7">
    <name type="scientific">Xenopsylla cheopis</name>
    <name type="common">Oriental rat flea</name>
    <name type="synonym">Pulex cheopis</name>
    <dbReference type="NCBI Taxonomy" id="163159"/>
    <lineage>
        <taxon>Eukaryota</taxon>
        <taxon>Metazoa</taxon>
        <taxon>Ecdysozoa</taxon>
        <taxon>Arthropoda</taxon>
        <taxon>Hexapoda</taxon>
        <taxon>Insecta</taxon>
        <taxon>Pterygota</taxon>
        <taxon>Neoptera</taxon>
        <taxon>Endopterygota</taxon>
        <taxon>Siphonaptera</taxon>
        <taxon>Pulicidae</taxon>
        <taxon>Xenopsyllinae</taxon>
        <taxon>Xenopsylla</taxon>
    </lineage>
</organism>
<dbReference type="InterPro" id="IPR018846">
    <property type="entry name" value="Beta-prop_RSE1/DDB1/CPSF1_1st"/>
</dbReference>
<dbReference type="Pfam" id="PF10433">
    <property type="entry name" value="Beta-prop_RSE1_1st"/>
    <property type="match status" value="1"/>
</dbReference>
<dbReference type="Pfam" id="PF03178">
    <property type="entry name" value="CPSF_A"/>
    <property type="match status" value="1"/>
</dbReference>
<dbReference type="EMBL" id="GIIL01003206">
    <property type="protein sequence ID" value="NOV46932.1"/>
    <property type="molecule type" value="Transcribed_RNA"/>
</dbReference>
<dbReference type="Gene3D" id="1.10.150.910">
    <property type="match status" value="1"/>
</dbReference>
<evidence type="ECO:0000259" key="5">
    <source>
        <dbReference type="Pfam" id="PF10433"/>
    </source>
</evidence>
<dbReference type="AlphaFoldDB" id="A0A6M2DKV7"/>
<dbReference type="Pfam" id="PF23726">
    <property type="entry name" value="Beta-prop_RSE1_2nd"/>
    <property type="match status" value="1"/>
</dbReference>
<name>A0A6M2DKV7_XENCH</name>
<dbReference type="FunFam" id="1.10.150.910:FF:000003">
    <property type="entry name" value="DNA damage-binding protein 1a"/>
    <property type="match status" value="1"/>
</dbReference>
<comment type="subcellular location">
    <subcellularLocation>
        <location evidence="1">Nucleus</location>
    </subcellularLocation>
</comment>
<feature type="domain" description="RSE1/DDB1/CPSF1 first beta-propeller" evidence="5">
    <location>
        <begin position="15"/>
        <end position="351"/>
    </location>
</feature>
<evidence type="ECO:0000256" key="1">
    <source>
        <dbReference type="ARBA" id="ARBA00004123"/>
    </source>
</evidence>
<comment type="similarity">
    <text evidence="2">Belongs to the DDB1 family.</text>
</comment>
<reference evidence="7" key="1">
    <citation type="submission" date="2020-03" db="EMBL/GenBank/DDBJ databases">
        <title>Transcriptomic Profiling of the Digestive Tract of the Rat Flea, Xenopsylla cheopis, Following Blood Feeding and Infection with Yersinia pestis.</title>
        <authorList>
            <person name="Bland D.M."/>
            <person name="Martens C.A."/>
            <person name="Virtaneva K."/>
            <person name="Kanakabandi K."/>
            <person name="Long D."/>
            <person name="Rosenke R."/>
            <person name="Saturday G.A."/>
            <person name="Hoyt F.H."/>
            <person name="Bruno D.P."/>
            <person name="Ribeiro J.M.C."/>
            <person name="Hinnebusch J."/>
        </authorList>
    </citation>
    <scope>NUCLEOTIDE SEQUENCE</scope>
</reference>
<evidence type="ECO:0000256" key="3">
    <source>
        <dbReference type="ARBA" id="ARBA00023242"/>
    </source>
</evidence>
<keyword evidence="3" id="KW-0539">Nucleus</keyword>
<dbReference type="PANTHER" id="PTHR10644">
    <property type="entry name" value="DNA REPAIR/RNA PROCESSING CPSF FAMILY"/>
    <property type="match status" value="1"/>
</dbReference>
<dbReference type="GO" id="GO:0005634">
    <property type="term" value="C:nucleus"/>
    <property type="evidence" value="ECO:0007669"/>
    <property type="project" value="UniProtKB-SubCell"/>
</dbReference>
<feature type="domain" description="RSE1/DDB1/CPSF1 C-terminal" evidence="4">
    <location>
        <begin position="800"/>
        <end position="1108"/>
    </location>
</feature>
<dbReference type="InterPro" id="IPR015943">
    <property type="entry name" value="WD40/YVTN_repeat-like_dom_sf"/>
</dbReference>
<dbReference type="FunFam" id="2.130.10.10:FF:000070">
    <property type="entry name" value="DNA damage-binding protein 1"/>
    <property type="match status" value="1"/>
</dbReference>
<evidence type="ECO:0000313" key="7">
    <source>
        <dbReference type="EMBL" id="NOV46932.1"/>
    </source>
</evidence>
<evidence type="ECO:0000259" key="4">
    <source>
        <dbReference type="Pfam" id="PF03178"/>
    </source>
</evidence>
<evidence type="ECO:0000259" key="6">
    <source>
        <dbReference type="Pfam" id="PF23726"/>
    </source>
</evidence>